<evidence type="ECO:0000256" key="2">
    <source>
        <dbReference type="ARBA" id="ARBA00022801"/>
    </source>
</evidence>
<comment type="caution">
    <text evidence="8">The sequence shown here is derived from an EMBL/GenBank/DDBJ whole genome shotgun (WGS) entry which is preliminary data.</text>
</comment>
<dbReference type="Gene3D" id="3.40.1790.10">
    <property type="entry name" value="Indigoidine synthase domain"/>
    <property type="match status" value="1"/>
</dbReference>
<feature type="domain" description="Carbohydrate kinase PfkB" evidence="7">
    <location>
        <begin position="355"/>
        <end position="526"/>
    </location>
</feature>
<dbReference type="GO" id="GO:0046872">
    <property type="term" value="F:metal ion binding"/>
    <property type="evidence" value="ECO:0007669"/>
    <property type="project" value="UniProtKB-KW"/>
</dbReference>
<feature type="domain" description="Carbohydrate kinase PfkB" evidence="7">
    <location>
        <begin position="684"/>
        <end position="735"/>
    </location>
</feature>
<evidence type="ECO:0000313" key="9">
    <source>
        <dbReference type="Proteomes" id="UP001217918"/>
    </source>
</evidence>
<name>A0AAD9MFI1_9PEZI</name>
<dbReference type="GO" id="GO:0016798">
    <property type="term" value="F:hydrolase activity, acting on glycosyl bonds"/>
    <property type="evidence" value="ECO:0007669"/>
    <property type="project" value="UniProtKB-KW"/>
</dbReference>
<dbReference type="SUPFAM" id="SSF53613">
    <property type="entry name" value="Ribokinase-like"/>
    <property type="match status" value="1"/>
</dbReference>
<dbReference type="EMBL" id="JAQQPM010000006">
    <property type="protein sequence ID" value="KAK2073095.1"/>
    <property type="molecule type" value="Genomic_DNA"/>
</dbReference>
<keyword evidence="3" id="KW-0464">Manganese</keyword>
<dbReference type="Gene3D" id="3.40.1190.20">
    <property type="match status" value="1"/>
</dbReference>
<keyword evidence="5" id="KW-0326">Glycosidase</keyword>
<dbReference type="InterPro" id="IPR029056">
    <property type="entry name" value="Ribokinase-like"/>
</dbReference>
<evidence type="ECO:0000256" key="5">
    <source>
        <dbReference type="ARBA" id="ARBA00023295"/>
    </source>
</evidence>
<gene>
    <name evidence="8" type="ORF">P8C59_007402</name>
</gene>
<dbReference type="GO" id="GO:0005737">
    <property type="term" value="C:cytoplasm"/>
    <property type="evidence" value="ECO:0007669"/>
    <property type="project" value="TreeGrafter"/>
</dbReference>
<evidence type="ECO:0000256" key="1">
    <source>
        <dbReference type="ARBA" id="ARBA00022723"/>
    </source>
</evidence>
<feature type="region of interest" description="Disordered" evidence="6">
    <location>
        <begin position="753"/>
        <end position="780"/>
    </location>
</feature>
<dbReference type="SUPFAM" id="SSF110581">
    <property type="entry name" value="Indigoidine synthase A-like"/>
    <property type="match status" value="1"/>
</dbReference>
<keyword evidence="4" id="KW-0456">Lyase</keyword>
<keyword evidence="1" id="KW-0479">Metal-binding</keyword>
<evidence type="ECO:0000256" key="6">
    <source>
        <dbReference type="SAM" id="MobiDB-lite"/>
    </source>
</evidence>
<dbReference type="InterPro" id="IPR011611">
    <property type="entry name" value="PfkB_dom"/>
</dbReference>
<evidence type="ECO:0000259" key="7">
    <source>
        <dbReference type="Pfam" id="PF00294"/>
    </source>
</evidence>
<dbReference type="Pfam" id="PF04227">
    <property type="entry name" value="Indigoidine_A"/>
    <property type="match status" value="1"/>
</dbReference>
<evidence type="ECO:0000256" key="3">
    <source>
        <dbReference type="ARBA" id="ARBA00023211"/>
    </source>
</evidence>
<dbReference type="InterPro" id="IPR007342">
    <property type="entry name" value="PsuG"/>
</dbReference>
<dbReference type="InterPro" id="IPR022830">
    <property type="entry name" value="Indigdn_synthA-like"/>
</dbReference>
<keyword evidence="2" id="KW-0378">Hydrolase</keyword>
<proteinExistence type="predicted"/>
<evidence type="ECO:0000313" key="8">
    <source>
        <dbReference type="EMBL" id="KAK2073095.1"/>
    </source>
</evidence>
<sequence>MRSMTRTRTTTTTARLGLRRALLRVSDEVADAVAGNRPVVALESTLYTHGALGQLRPSLEDLVRAHGAVPAVCGVLAGEPTVGLTRPEVERMVHEGAAKVSRRDLAFVVGRRAHGATTIAATMLLARRAGIRVLGTGGLGGVHRGAAASLDVSADLTELGRTRVAVVSSGCKGFLDVARTLEYLETQGVLVATFAPEHAPAADFPAFWARESGVPSPAVVRTEQEAAAVILAQERLQLESGLLLANPIPEEHAIPRGDMEAVIETAVREADELGFSGSQNTPYILQRIRDLTDGRSVAANAALIQANVARAARVAVELCSLESRAVHDNTTTITTTSSLHQPAKTIRDGRQEADILVAGAVALDWSCDYAGTEKLALHTSNPASIRQSIGGVGHNVALAAQRVSRQDKVRLYSHVGDHLASSSAVLGSIQSNGLHTDHIQLIPHARTAQYVAVNDASKNLAVAMADMAIFAQDLPAAAPTAAVRTTRPRWVVVDANWSARGLAAWLDAARAHGARVAFEPVSVEKAARLFPAPASSPASTSDSGGVYPTPLADLAAPNAAELAALHAAAARHGYLATGAWFAAVDAFGIPATGARDRFVRLAGLARTDAGVPQQLVQLLPYVPALAATLGPDGVLLAAVLPAGDPLLDDPAAAPYVLSRNHQVPAGGRLGIGGVYMRLWPPPDPVAAADVASVNGAGDTFLGVLVAGLAQGGRVQDLVDVAQRAAALTLRSREAVSEDLGRLRDEVARAAAGRPAAPLGTGSKAGWRERIAGPSVERTIQ</sequence>
<dbReference type="PANTHER" id="PTHR42909">
    <property type="entry name" value="ZGC:136858"/>
    <property type="match status" value="1"/>
</dbReference>
<evidence type="ECO:0000256" key="4">
    <source>
        <dbReference type="ARBA" id="ARBA00023239"/>
    </source>
</evidence>
<accession>A0AAD9MFI1</accession>
<protein>
    <recommendedName>
        <fullName evidence="7">Carbohydrate kinase PfkB domain-containing protein</fullName>
    </recommendedName>
</protein>
<dbReference type="PANTHER" id="PTHR42909:SF1">
    <property type="entry name" value="CARBOHYDRATE KINASE PFKB DOMAIN-CONTAINING PROTEIN"/>
    <property type="match status" value="1"/>
</dbReference>
<reference evidence="8" key="1">
    <citation type="journal article" date="2023" name="Mol. Plant Microbe Interact.">
        <title>Elucidating the Obligate Nature and Biological Capacity of an Invasive Fungal Corn Pathogen.</title>
        <authorList>
            <person name="MacCready J.S."/>
            <person name="Roggenkamp E.M."/>
            <person name="Gdanetz K."/>
            <person name="Chilvers M.I."/>
        </authorList>
    </citation>
    <scope>NUCLEOTIDE SEQUENCE</scope>
    <source>
        <strain evidence="8">PM02</strain>
    </source>
</reference>
<keyword evidence="9" id="KW-1185">Reference proteome</keyword>
<dbReference type="GO" id="GO:0004730">
    <property type="term" value="F:pseudouridylate synthase activity"/>
    <property type="evidence" value="ECO:0007669"/>
    <property type="project" value="InterPro"/>
</dbReference>
<dbReference type="AlphaFoldDB" id="A0AAD9MFI1"/>
<organism evidence="8 9">
    <name type="scientific">Phyllachora maydis</name>
    <dbReference type="NCBI Taxonomy" id="1825666"/>
    <lineage>
        <taxon>Eukaryota</taxon>
        <taxon>Fungi</taxon>
        <taxon>Dikarya</taxon>
        <taxon>Ascomycota</taxon>
        <taxon>Pezizomycotina</taxon>
        <taxon>Sordariomycetes</taxon>
        <taxon>Sordariomycetidae</taxon>
        <taxon>Phyllachorales</taxon>
        <taxon>Phyllachoraceae</taxon>
        <taxon>Phyllachora</taxon>
    </lineage>
</organism>
<dbReference type="Pfam" id="PF00294">
    <property type="entry name" value="PfkB"/>
    <property type="match status" value="2"/>
</dbReference>
<dbReference type="Proteomes" id="UP001217918">
    <property type="component" value="Unassembled WGS sequence"/>
</dbReference>